<dbReference type="InterPro" id="IPR020568">
    <property type="entry name" value="Ribosomal_Su5_D2-typ_SF"/>
</dbReference>
<dbReference type="HAMAP" id="MF_00227">
    <property type="entry name" value="RNase_P"/>
    <property type="match status" value="1"/>
</dbReference>
<keyword evidence="5 7" id="KW-0378">Hydrolase</keyword>
<gene>
    <name evidence="7 9" type="primary">rnpA</name>
    <name evidence="9" type="ORF">CMV30_07350</name>
</gene>
<dbReference type="PANTHER" id="PTHR33992:SF1">
    <property type="entry name" value="RIBONUCLEASE P PROTEIN COMPONENT"/>
    <property type="match status" value="1"/>
</dbReference>
<dbReference type="InterPro" id="IPR014721">
    <property type="entry name" value="Ribsml_uS5_D2-typ_fold_subgr"/>
</dbReference>
<evidence type="ECO:0000256" key="2">
    <source>
        <dbReference type="ARBA" id="ARBA00022694"/>
    </source>
</evidence>
<evidence type="ECO:0000256" key="5">
    <source>
        <dbReference type="ARBA" id="ARBA00022801"/>
    </source>
</evidence>
<protein>
    <recommendedName>
        <fullName evidence="7 8">Ribonuclease P protein component</fullName>
        <shortName evidence="7">RNase P protein</shortName>
        <shortName evidence="7">RNaseP protein</shortName>
        <ecNumber evidence="7 8">3.1.26.5</ecNumber>
    </recommendedName>
    <alternativeName>
        <fullName evidence="7">Protein C5</fullName>
    </alternativeName>
</protein>
<dbReference type="SUPFAM" id="SSF54211">
    <property type="entry name" value="Ribosomal protein S5 domain 2-like"/>
    <property type="match status" value="1"/>
</dbReference>
<evidence type="ECO:0000256" key="4">
    <source>
        <dbReference type="ARBA" id="ARBA00022759"/>
    </source>
</evidence>
<dbReference type="GO" id="GO:0030677">
    <property type="term" value="C:ribonuclease P complex"/>
    <property type="evidence" value="ECO:0007669"/>
    <property type="project" value="TreeGrafter"/>
</dbReference>
<dbReference type="EC" id="3.1.26.5" evidence="7 8"/>
<dbReference type="GO" id="GO:0004526">
    <property type="term" value="F:ribonuclease P activity"/>
    <property type="evidence" value="ECO:0007669"/>
    <property type="project" value="UniProtKB-UniRule"/>
</dbReference>
<reference evidence="9 10" key="1">
    <citation type="submission" date="2017-09" db="EMBL/GenBank/DDBJ databases">
        <title>Complete genome sequence of Verrucomicrobial strain HZ-65, isolated from freshwater.</title>
        <authorList>
            <person name="Choi A."/>
        </authorList>
    </citation>
    <scope>NUCLEOTIDE SEQUENCE [LARGE SCALE GENOMIC DNA]</scope>
    <source>
        <strain evidence="9 10">HZ-65</strain>
    </source>
</reference>
<dbReference type="OrthoDB" id="196189at2"/>
<dbReference type="Pfam" id="PF00825">
    <property type="entry name" value="Ribonuclease_P"/>
    <property type="match status" value="1"/>
</dbReference>
<comment type="subunit">
    <text evidence="7">Consists of a catalytic RNA component (M1 or rnpB) and a protein subunit.</text>
</comment>
<dbReference type="GO" id="GO:0000049">
    <property type="term" value="F:tRNA binding"/>
    <property type="evidence" value="ECO:0007669"/>
    <property type="project" value="UniProtKB-UniRule"/>
</dbReference>
<dbReference type="RefSeq" id="WP_096055414.1">
    <property type="nucleotide sequence ID" value="NZ_CP023344.1"/>
</dbReference>
<evidence type="ECO:0000256" key="8">
    <source>
        <dbReference type="NCBIfam" id="TIGR00188"/>
    </source>
</evidence>
<dbReference type="Proteomes" id="UP000217265">
    <property type="component" value="Chromosome"/>
</dbReference>
<dbReference type="InterPro" id="IPR000100">
    <property type="entry name" value="RNase_P"/>
</dbReference>
<name>A0A290QIS6_9BACT</name>
<proteinExistence type="inferred from homology"/>
<dbReference type="PANTHER" id="PTHR33992">
    <property type="entry name" value="RIBONUCLEASE P PROTEIN COMPONENT"/>
    <property type="match status" value="1"/>
</dbReference>
<comment type="similarity">
    <text evidence="7">Belongs to the RnpA family.</text>
</comment>
<keyword evidence="4 7" id="KW-0255">Endonuclease</keyword>
<keyword evidence="6 7" id="KW-0694">RNA-binding</keyword>
<evidence type="ECO:0000313" key="10">
    <source>
        <dbReference type="Proteomes" id="UP000217265"/>
    </source>
</evidence>
<dbReference type="PROSITE" id="PS00648">
    <property type="entry name" value="RIBONUCLEASE_P"/>
    <property type="match status" value="1"/>
</dbReference>
<organism evidence="9 10">
    <name type="scientific">Nibricoccus aquaticus</name>
    <dbReference type="NCBI Taxonomy" id="2576891"/>
    <lineage>
        <taxon>Bacteria</taxon>
        <taxon>Pseudomonadati</taxon>
        <taxon>Verrucomicrobiota</taxon>
        <taxon>Opitutia</taxon>
        <taxon>Opitutales</taxon>
        <taxon>Opitutaceae</taxon>
        <taxon>Nibricoccus</taxon>
    </lineage>
</organism>
<dbReference type="InterPro" id="IPR020539">
    <property type="entry name" value="RNase_P_CS"/>
</dbReference>
<evidence type="ECO:0000256" key="7">
    <source>
        <dbReference type="HAMAP-Rule" id="MF_00227"/>
    </source>
</evidence>
<dbReference type="GO" id="GO:0042781">
    <property type="term" value="F:3'-tRNA processing endoribonuclease activity"/>
    <property type="evidence" value="ECO:0007669"/>
    <property type="project" value="TreeGrafter"/>
</dbReference>
<accession>A0A290QIS6</accession>
<keyword evidence="10" id="KW-1185">Reference proteome</keyword>
<evidence type="ECO:0000256" key="6">
    <source>
        <dbReference type="ARBA" id="ARBA00022884"/>
    </source>
</evidence>
<dbReference type="AlphaFoldDB" id="A0A290QIS6"/>
<dbReference type="NCBIfam" id="TIGR00188">
    <property type="entry name" value="rnpA"/>
    <property type="match status" value="1"/>
</dbReference>
<keyword evidence="3 7" id="KW-0540">Nuclease</keyword>
<dbReference type="GO" id="GO:0001682">
    <property type="term" value="P:tRNA 5'-leader removal"/>
    <property type="evidence" value="ECO:0007669"/>
    <property type="project" value="UniProtKB-UniRule"/>
</dbReference>
<evidence type="ECO:0000313" key="9">
    <source>
        <dbReference type="EMBL" id="ATC63782.1"/>
    </source>
</evidence>
<dbReference type="EMBL" id="CP023344">
    <property type="protein sequence ID" value="ATC63782.1"/>
    <property type="molecule type" value="Genomic_DNA"/>
</dbReference>
<keyword evidence="2 7" id="KW-0819">tRNA processing</keyword>
<comment type="function">
    <text evidence="1 7">RNaseP catalyzes the removal of the 5'-leader sequence from pre-tRNA to produce the mature 5'-terminus. It can also cleave other RNA substrates such as 4.5S RNA. The protein component plays an auxiliary but essential role in vivo by binding to the 5'-leader sequence and broadening the substrate specificity of the ribozyme.</text>
</comment>
<evidence type="ECO:0000256" key="3">
    <source>
        <dbReference type="ARBA" id="ARBA00022722"/>
    </source>
</evidence>
<dbReference type="Gene3D" id="3.30.230.10">
    <property type="match status" value="1"/>
</dbReference>
<evidence type="ECO:0000256" key="1">
    <source>
        <dbReference type="ARBA" id="ARBA00002663"/>
    </source>
</evidence>
<comment type="catalytic activity">
    <reaction evidence="7">
        <text>Endonucleolytic cleavage of RNA, removing 5'-extranucleotides from tRNA precursor.</text>
        <dbReference type="EC" id="3.1.26.5"/>
    </reaction>
</comment>
<sequence>MRFRPEQHVRRQYDFRDAREKGRRLDCGGFTLWYYQRPAAPTTPLEPSLAAQVAHESRPIVGPRVGVIASTAAVGCAVERNRAKRRLREVFRHQQQLVPTDYDLLMVARHSLNGLEYTAIEKKFIDACRRLFPANA</sequence>
<dbReference type="KEGG" id="vbh:CMV30_07350"/>